<organism evidence="1 2">
    <name type="scientific">Synaphobranchus kaupii</name>
    <name type="common">Kaup's arrowtooth eel</name>
    <dbReference type="NCBI Taxonomy" id="118154"/>
    <lineage>
        <taxon>Eukaryota</taxon>
        <taxon>Metazoa</taxon>
        <taxon>Chordata</taxon>
        <taxon>Craniata</taxon>
        <taxon>Vertebrata</taxon>
        <taxon>Euteleostomi</taxon>
        <taxon>Actinopterygii</taxon>
        <taxon>Neopterygii</taxon>
        <taxon>Teleostei</taxon>
        <taxon>Anguilliformes</taxon>
        <taxon>Synaphobranchidae</taxon>
        <taxon>Synaphobranchus</taxon>
    </lineage>
</organism>
<accession>A0A9Q1E6Z8</accession>
<dbReference type="Proteomes" id="UP001152622">
    <property type="component" value="Chromosome 23"/>
</dbReference>
<dbReference type="EMBL" id="JAINUF010000023">
    <property type="protein sequence ID" value="KAJ8333383.1"/>
    <property type="molecule type" value="Genomic_DNA"/>
</dbReference>
<gene>
    <name evidence="1" type="ORF">SKAU_G00413910</name>
</gene>
<name>A0A9Q1E6Z8_SYNKA</name>
<evidence type="ECO:0000313" key="1">
    <source>
        <dbReference type="EMBL" id="KAJ8333383.1"/>
    </source>
</evidence>
<sequence>MTLWFHSAPSKQSSTLWFRLGARRSRTSWPRRQPAPRKGIAMACVMSRLIRLPVLLPINPGTEFPNPHPLKFCEGLQEEGALLPVATATRRSQTRSAHGVCETRLWLIGSKATALDGALAVFLHSIRISTLHIASRHADRRNQGARGLSVSLASRLPQLYLTS</sequence>
<keyword evidence="2" id="KW-1185">Reference proteome</keyword>
<dbReference type="AlphaFoldDB" id="A0A9Q1E6Z8"/>
<proteinExistence type="predicted"/>
<evidence type="ECO:0000313" key="2">
    <source>
        <dbReference type="Proteomes" id="UP001152622"/>
    </source>
</evidence>
<protein>
    <submittedName>
        <fullName evidence="1">Uncharacterized protein</fullName>
    </submittedName>
</protein>
<reference evidence="1" key="1">
    <citation type="journal article" date="2023" name="Science">
        <title>Genome structures resolve the early diversification of teleost fishes.</title>
        <authorList>
            <person name="Parey E."/>
            <person name="Louis A."/>
            <person name="Montfort J."/>
            <person name="Bouchez O."/>
            <person name="Roques C."/>
            <person name="Iampietro C."/>
            <person name="Lluch J."/>
            <person name="Castinel A."/>
            <person name="Donnadieu C."/>
            <person name="Desvignes T."/>
            <person name="Floi Bucao C."/>
            <person name="Jouanno E."/>
            <person name="Wen M."/>
            <person name="Mejri S."/>
            <person name="Dirks R."/>
            <person name="Jansen H."/>
            <person name="Henkel C."/>
            <person name="Chen W.J."/>
            <person name="Zahm M."/>
            <person name="Cabau C."/>
            <person name="Klopp C."/>
            <person name="Thompson A.W."/>
            <person name="Robinson-Rechavi M."/>
            <person name="Braasch I."/>
            <person name="Lecointre G."/>
            <person name="Bobe J."/>
            <person name="Postlethwait J.H."/>
            <person name="Berthelot C."/>
            <person name="Roest Crollius H."/>
            <person name="Guiguen Y."/>
        </authorList>
    </citation>
    <scope>NUCLEOTIDE SEQUENCE</scope>
    <source>
        <strain evidence="1">WJC10195</strain>
    </source>
</reference>
<comment type="caution">
    <text evidence="1">The sequence shown here is derived from an EMBL/GenBank/DDBJ whole genome shotgun (WGS) entry which is preliminary data.</text>
</comment>